<dbReference type="CDD" id="cd18793">
    <property type="entry name" value="SF2_C_SNF"/>
    <property type="match status" value="1"/>
</dbReference>
<dbReference type="SMART" id="SM00490">
    <property type="entry name" value="HELICc"/>
    <property type="match status" value="1"/>
</dbReference>
<dbReference type="PROSITE" id="PS51194">
    <property type="entry name" value="HELICASE_CTER"/>
    <property type="match status" value="1"/>
</dbReference>
<evidence type="ECO:0000259" key="2">
    <source>
        <dbReference type="PROSITE" id="PS51192"/>
    </source>
</evidence>
<dbReference type="InterPro" id="IPR001650">
    <property type="entry name" value="Helicase_C-like"/>
</dbReference>
<proteinExistence type="predicted"/>
<feature type="domain" description="Helicase ATP-binding" evidence="2">
    <location>
        <begin position="252"/>
        <end position="422"/>
    </location>
</feature>
<dbReference type="InterPro" id="IPR050496">
    <property type="entry name" value="SNF2_RAD54_helicase_repair"/>
</dbReference>
<accession>A0A2P6CFR6</accession>
<dbReference type="InterPro" id="IPR049730">
    <property type="entry name" value="SNF2/RAD54-like_C"/>
</dbReference>
<dbReference type="GO" id="GO:0016787">
    <property type="term" value="F:hydrolase activity"/>
    <property type="evidence" value="ECO:0007669"/>
    <property type="project" value="UniProtKB-KW"/>
</dbReference>
<dbReference type="PROSITE" id="PS51192">
    <property type="entry name" value="HELICASE_ATP_BIND_1"/>
    <property type="match status" value="1"/>
</dbReference>
<evidence type="ECO:0000313" key="5">
    <source>
        <dbReference type="Proteomes" id="UP000247345"/>
    </source>
</evidence>
<dbReference type="InterPro" id="IPR014001">
    <property type="entry name" value="Helicase_ATP-bd"/>
</dbReference>
<dbReference type="EMBL" id="MSCK01000001">
    <property type="protein sequence ID" value="PQJ73706.1"/>
    <property type="molecule type" value="Genomic_DNA"/>
</dbReference>
<evidence type="ECO:0000259" key="3">
    <source>
        <dbReference type="PROSITE" id="PS51194"/>
    </source>
</evidence>
<dbReference type="GO" id="GO:0005524">
    <property type="term" value="F:ATP binding"/>
    <property type="evidence" value="ECO:0007669"/>
    <property type="project" value="InterPro"/>
</dbReference>
<evidence type="ECO:0000313" key="4">
    <source>
        <dbReference type="EMBL" id="PQJ73706.1"/>
    </source>
</evidence>
<protein>
    <recommendedName>
        <fullName evidence="6">Helicase SNF2</fullName>
    </recommendedName>
</protein>
<dbReference type="AlphaFoldDB" id="A0A2P6CFR6"/>
<dbReference type="SMART" id="SM00487">
    <property type="entry name" value="DEXDc"/>
    <property type="match status" value="1"/>
</dbReference>
<comment type="caution">
    <text evidence="4">The sequence shown here is derived from an EMBL/GenBank/DDBJ whole genome shotgun (WGS) entry which is preliminary data.</text>
</comment>
<dbReference type="Gene3D" id="3.40.50.300">
    <property type="entry name" value="P-loop containing nucleotide triphosphate hydrolases"/>
    <property type="match status" value="1"/>
</dbReference>
<dbReference type="PANTHER" id="PTHR45629">
    <property type="entry name" value="SNF2/RAD54 FAMILY MEMBER"/>
    <property type="match status" value="1"/>
</dbReference>
<dbReference type="InterPro" id="IPR038718">
    <property type="entry name" value="SNF2-like_sf"/>
</dbReference>
<dbReference type="InterPro" id="IPR027417">
    <property type="entry name" value="P-loop_NTPase"/>
</dbReference>
<reference evidence="4 5" key="1">
    <citation type="submission" date="2016-12" db="EMBL/GenBank/DDBJ databases">
        <title>Trade-off between light-utilization and light-protection in marine flavobacteria.</title>
        <authorList>
            <person name="Kumagai Y."/>
            <person name="Yoshizawa S."/>
            <person name="Kogure K."/>
            <person name="Iwasaki W."/>
        </authorList>
    </citation>
    <scope>NUCLEOTIDE SEQUENCE [LARGE SCALE GENOMIC DNA]</scope>
    <source>
        <strain evidence="4 5">KCTC 12100</strain>
    </source>
</reference>
<gene>
    <name evidence="4" type="ORF">BTO14_05560</name>
</gene>
<keyword evidence="1" id="KW-0378">Hydrolase</keyword>
<dbReference type="InterPro" id="IPR000330">
    <property type="entry name" value="SNF2_N"/>
</dbReference>
<evidence type="ECO:0008006" key="6">
    <source>
        <dbReference type="Google" id="ProtNLM"/>
    </source>
</evidence>
<dbReference type="Pfam" id="PF00271">
    <property type="entry name" value="Helicase_C"/>
    <property type="match status" value="1"/>
</dbReference>
<dbReference type="Gene3D" id="3.40.50.10810">
    <property type="entry name" value="Tandem AAA-ATPase domain"/>
    <property type="match status" value="1"/>
</dbReference>
<organism evidence="4 5">
    <name type="scientific">Polaribacter butkevichii</name>
    <dbReference type="NCBI Taxonomy" id="218490"/>
    <lineage>
        <taxon>Bacteria</taxon>
        <taxon>Pseudomonadati</taxon>
        <taxon>Bacteroidota</taxon>
        <taxon>Flavobacteriia</taxon>
        <taxon>Flavobacteriales</taxon>
        <taxon>Flavobacteriaceae</taxon>
    </lineage>
</organism>
<dbReference type="Pfam" id="PF00176">
    <property type="entry name" value="SNF2-rel_dom"/>
    <property type="match status" value="1"/>
</dbReference>
<dbReference type="SUPFAM" id="SSF52540">
    <property type="entry name" value="P-loop containing nucleoside triphosphate hydrolases"/>
    <property type="match status" value="2"/>
</dbReference>
<dbReference type="Proteomes" id="UP000247345">
    <property type="component" value="Unassembled WGS sequence"/>
</dbReference>
<dbReference type="PANTHER" id="PTHR45629:SF7">
    <property type="entry name" value="DNA EXCISION REPAIR PROTEIN ERCC-6-RELATED"/>
    <property type="match status" value="1"/>
</dbReference>
<keyword evidence="5" id="KW-1185">Reference proteome</keyword>
<feature type="domain" description="Helicase C-terminal" evidence="3">
    <location>
        <begin position="553"/>
        <end position="729"/>
    </location>
</feature>
<evidence type="ECO:0000256" key="1">
    <source>
        <dbReference type="ARBA" id="ARBA00022801"/>
    </source>
</evidence>
<sequence length="736" mass="84221">MTPEFEEVNQTVFEKKFNLLNRVKPEYSYSEEGKKIRVLIDDSKEGEGIKTELEKVKKQRTYSKEEISEMVETPSKFWNTDLLDLDDFGKRVAELGIYKPKFYPFISPYKSEWIPGIAIEDVVNGTRLLSIENEEQLESLKQVFETAKAKKESEIVFKDEILDIHKIQPIIDIAEKQLKQPKTPVVSPKEDQNKEVKKVLIIKENTEIEEYVENIEVIKDADYRLSEISNLSKGIQLKKHQKEGVAWLQTLSKKPYNLPGVLLADDMGLGKTIQVLYFMEWYFQNGNTKPNLVIAPVSLLENWEQEHKKFFNDSDIEIKLLWGSNVRNYVHVNDKELTIKSLSSPGLYLTTYETLRRHQIPFAMVNWGIVALDEAQRVKTPGTLVTNAAKALKAHFKIAMTGTPVENSLVDLWCIMDFCNPGLLLDARSFTKEYVKPLNDANTDFETHSKNLRGKIGEAFMRRMKVDVAKDLPTITPIENRAHAQQMPIEQYKAYINELRNIEEIKKSGNSGAAILQGILNLKSISDHPLLKTDDLATLEIKEVVSSSAKLMKTIALIEEINERKEKVIVFTDNKKMQRVLRRVFLEIYNINVAVINGDTPSSSNSVNLKNGKLSRQQEVDKFQNQIGFNIIVMSPIAAGFGLNITGANHVIHYTRHWNPAKENQATDRAYRIGQTKPVHVYYPMAIAPNEELKTFDIILNKLLENKSQLASNTLFPSQQIEIKNDEFLDAFSIKN</sequence>
<name>A0A2P6CFR6_9FLAO</name>